<gene>
    <name evidence="1" type="ORF">GMARGA_LOCUS2970</name>
</gene>
<evidence type="ECO:0000313" key="1">
    <source>
        <dbReference type="EMBL" id="CAG8517088.1"/>
    </source>
</evidence>
<organism evidence="1 2">
    <name type="scientific">Gigaspora margarita</name>
    <dbReference type="NCBI Taxonomy" id="4874"/>
    <lineage>
        <taxon>Eukaryota</taxon>
        <taxon>Fungi</taxon>
        <taxon>Fungi incertae sedis</taxon>
        <taxon>Mucoromycota</taxon>
        <taxon>Glomeromycotina</taxon>
        <taxon>Glomeromycetes</taxon>
        <taxon>Diversisporales</taxon>
        <taxon>Gigasporaceae</taxon>
        <taxon>Gigaspora</taxon>
    </lineage>
</organism>
<accession>A0ABM8W3R1</accession>
<name>A0ABM8W3R1_GIGMA</name>
<evidence type="ECO:0000313" key="2">
    <source>
        <dbReference type="Proteomes" id="UP000789901"/>
    </source>
</evidence>
<sequence>MGARVGTGRTNQADARAQCMSQLGWVTQGPAIFSMTRETKEKLPMNMDNETAQPSTMNTAGANQALPQIDLSKIDMKHQQTQSSNQSSPILTKAWACNLT</sequence>
<dbReference type="EMBL" id="CAJVQB010001011">
    <property type="protein sequence ID" value="CAG8517088.1"/>
    <property type="molecule type" value="Genomic_DNA"/>
</dbReference>
<dbReference type="Proteomes" id="UP000789901">
    <property type="component" value="Unassembled WGS sequence"/>
</dbReference>
<reference evidence="1 2" key="1">
    <citation type="submission" date="2021-06" db="EMBL/GenBank/DDBJ databases">
        <authorList>
            <person name="Kallberg Y."/>
            <person name="Tangrot J."/>
            <person name="Rosling A."/>
        </authorList>
    </citation>
    <scope>NUCLEOTIDE SEQUENCE [LARGE SCALE GENOMIC DNA]</scope>
    <source>
        <strain evidence="1 2">120-4 pot B 10/14</strain>
    </source>
</reference>
<keyword evidence="2" id="KW-1185">Reference proteome</keyword>
<proteinExistence type="predicted"/>
<comment type="caution">
    <text evidence="1">The sequence shown here is derived from an EMBL/GenBank/DDBJ whole genome shotgun (WGS) entry which is preliminary data.</text>
</comment>
<protein>
    <submittedName>
        <fullName evidence="1">27450_t:CDS:1</fullName>
    </submittedName>
</protein>